<dbReference type="PANTHER" id="PTHR43068">
    <property type="entry name" value="SLR1854 PROTEIN"/>
    <property type="match status" value="1"/>
</dbReference>
<dbReference type="PANTHER" id="PTHR43068:SF1">
    <property type="entry name" value="SLR1854 PROTEIN"/>
    <property type="match status" value="1"/>
</dbReference>
<keyword evidence="2" id="KW-0812">Transmembrane</keyword>
<keyword evidence="4" id="KW-1185">Reference proteome</keyword>
<dbReference type="AlphaFoldDB" id="X6M3M9"/>
<feature type="region of interest" description="Disordered" evidence="1">
    <location>
        <begin position="68"/>
        <end position="94"/>
    </location>
</feature>
<feature type="region of interest" description="Disordered" evidence="1">
    <location>
        <begin position="170"/>
        <end position="204"/>
    </location>
</feature>
<sequence>MAFLGTLVFELLILEARKEFYSVLIAIKHDREKRTHIFKKKDLQILKNKKHNTESLLVDEKIIPEPLEKDANQSTTPEPLSKNENSSVSKQKEVVENEEWMTAVKNKKEKDSEGNVEPTQHNKCRVCVGGIGFILVTVPITLIISLVLSPLLLYWLFEILCCNAMQEQQIQGKEDKQKEEEEKREAEKEEIKEEEEEEEEIKEIDDHNEKFKSNLLSKSGVKVKVKRRLKQVNEMESRKEVKRLAMGTNELVTIFDSSLVHDKPLKHVLILLPCYGFHPDHVSIPYHYFTDAGVRITFATPNGHTPMADLLVLNGYLFGLLSVNKLHKAYYTVMTQHQSFQNPIAYKDIASLFDQLDAILIPGIRFCLSVWT</sequence>
<organism evidence="3 4">
    <name type="scientific">Reticulomyxa filosa</name>
    <dbReference type="NCBI Taxonomy" id="46433"/>
    <lineage>
        <taxon>Eukaryota</taxon>
        <taxon>Sar</taxon>
        <taxon>Rhizaria</taxon>
        <taxon>Retaria</taxon>
        <taxon>Foraminifera</taxon>
        <taxon>Monothalamids</taxon>
        <taxon>Reticulomyxidae</taxon>
        <taxon>Reticulomyxa</taxon>
    </lineage>
</organism>
<feature type="compositionally biased region" description="Polar residues" evidence="1">
    <location>
        <begin position="72"/>
        <end position="89"/>
    </location>
</feature>
<proteinExistence type="predicted"/>
<name>X6M3M9_RETFI</name>
<protein>
    <submittedName>
        <fullName evidence="3">Uncharacterized protein</fullName>
    </submittedName>
</protein>
<gene>
    <name evidence="3" type="ORF">RFI_29764</name>
</gene>
<accession>X6M3M9</accession>
<keyword evidence="2" id="KW-1133">Transmembrane helix</keyword>
<feature type="transmembrane region" description="Helical" evidence="2">
    <location>
        <begin position="131"/>
        <end position="157"/>
    </location>
</feature>
<keyword evidence="2" id="KW-0472">Membrane</keyword>
<evidence type="ECO:0000313" key="3">
    <source>
        <dbReference type="EMBL" id="ETO07630.1"/>
    </source>
</evidence>
<feature type="compositionally biased region" description="Acidic residues" evidence="1">
    <location>
        <begin position="192"/>
        <end position="203"/>
    </location>
</feature>
<dbReference type="Gene3D" id="3.40.50.880">
    <property type="match status" value="1"/>
</dbReference>
<evidence type="ECO:0000313" key="4">
    <source>
        <dbReference type="Proteomes" id="UP000023152"/>
    </source>
</evidence>
<dbReference type="SUPFAM" id="SSF52317">
    <property type="entry name" value="Class I glutamine amidotransferase-like"/>
    <property type="match status" value="1"/>
</dbReference>
<comment type="caution">
    <text evidence="3">The sequence shown here is derived from an EMBL/GenBank/DDBJ whole genome shotgun (WGS) entry which is preliminary data.</text>
</comment>
<evidence type="ECO:0000256" key="1">
    <source>
        <dbReference type="SAM" id="MobiDB-lite"/>
    </source>
</evidence>
<dbReference type="Proteomes" id="UP000023152">
    <property type="component" value="Unassembled WGS sequence"/>
</dbReference>
<evidence type="ECO:0000256" key="2">
    <source>
        <dbReference type="SAM" id="Phobius"/>
    </source>
</evidence>
<dbReference type="Pfam" id="PF17124">
    <property type="entry name" value="ThiJ_like"/>
    <property type="match status" value="1"/>
</dbReference>
<dbReference type="InterPro" id="IPR032633">
    <property type="entry name" value="ThiJ-like"/>
</dbReference>
<feature type="compositionally biased region" description="Basic and acidic residues" evidence="1">
    <location>
        <begin position="172"/>
        <end position="191"/>
    </location>
</feature>
<dbReference type="InterPro" id="IPR029062">
    <property type="entry name" value="Class_I_gatase-like"/>
</dbReference>
<reference evidence="3 4" key="1">
    <citation type="journal article" date="2013" name="Curr. Biol.">
        <title>The Genome of the Foraminiferan Reticulomyxa filosa.</title>
        <authorList>
            <person name="Glockner G."/>
            <person name="Hulsmann N."/>
            <person name="Schleicher M."/>
            <person name="Noegel A.A."/>
            <person name="Eichinger L."/>
            <person name="Gallinger C."/>
            <person name="Pawlowski J."/>
            <person name="Sierra R."/>
            <person name="Euteneuer U."/>
            <person name="Pillet L."/>
            <person name="Moustafa A."/>
            <person name="Platzer M."/>
            <person name="Groth M."/>
            <person name="Szafranski K."/>
            <person name="Schliwa M."/>
        </authorList>
    </citation>
    <scope>NUCLEOTIDE SEQUENCE [LARGE SCALE GENOMIC DNA]</scope>
</reference>
<dbReference type="EMBL" id="ASPP01025929">
    <property type="protein sequence ID" value="ETO07630.1"/>
    <property type="molecule type" value="Genomic_DNA"/>
</dbReference>